<proteinExistence type="predicted"/>
<dbReference type="Proteomes" id="UP000250790">
    <property type="component" value="Unassembled WGS sequence"/>
</dbReference>
<evidence type="ECO:0000313" key="1">
    <source>
        <dbReference type="EMBL" id="PUE54290.1"/>
    </source>
</evidence>
<keyword evidence="2" id="KW-1185">Reference proteome</keyword>
<evidence type="ECO:0000313" key="2">
    <source>
        <dbReference type="Proteomes" id="UP000250790"/>
    </source>
</evidence>
<accession>A0A315E8M2</accession>
<organism evidence="1 2">
    <name type="scientific">Limnohabitans parvus II-B4</name>
    <dbReference type="NCBI Taxonomy" id="1293052"/>
    <lineage>
        <taxon>Bacteria</taxon>
        <taxon>Pseudomonadati</taxon>
        <taxon>Pseudomonadota</taxon>
        <taxon>Betaproteobacteria</taxon>
        <taxon>Burkholderiales</taxon>
        <taxon>Comamonadaceae</taxon>
        <taxon>Limnohabitans</taxon>
    </lineage>
</organism>
<dbReference type="AlphaFoldDB" id="A0A315E8M2"/>
<sequence length="245" mass="25859">MTHLHSFSLTTRHGLHVGKKLTILCLAGWLVGCESIPKSLESVDQKTVSTVAGATLGCAGGVLMAQIVGGDRLTACVVGAAAGGLLGFERARRQELEDAAASRQEIIATIAPIAKTKGVMVGEVKTQDVSMKTDDGKDTKKVKAFESLTVELPTATKNRPEHAAAVEKLRKLAEKMADERGSADIILAVRPEEAKARKLSLTPDVITTAKGKQITFIRQIDSCVPKGVERVTVQAGPVPSENKAG</sequence>
<dbReference type="EMBL" id="NESN01000002">
    <property type="protein sequence ID" value="PUE54290.1"/>
    <property type="molecule type" value="Genomic_DNA"/>
</dbReference>
<evidence type="ECO:0008006" key="3">
    <source>
        <dbReference type="Google" id="ProtNLM"/>
    </source>
</evidence>
<protein>
    <recommendedName>
        <fullName evidence="3">Glycine zipper domain-containing protein</fullName>
    </recommendedName>
</protein>
<comment type="caution">
    <text evidence="1">The sequence shown here is derived from an EMBL/GenBank/DDBJ whole genome shotgun (WGS) entry which is preliminary data.</text>
</comment>
<gene>
    <name evidence="1" type="ORF">B9Z37_07000</name>
</gene>
<reference evidence="1 2" key="1">
    <citation type="submission" date="2017-04" db="EMBL/GenBank/DDBJ databases">
        <title>Unexpected and diverse lifestyles within the genus Limnohabitans.</title>
        <authorList>
            <person name="Kasalicky V."/>
            <person name="Mehrshad M."/>
            <person name="Andrei S.-A."/>
            <person name="Salcher M."/>
            <person name="Kratochvilova H."/>
            <person name="Simek K."/>
            <person name="Ghai R."/>
        </authorList>
    </citation>
    <scope>NUCLEOTIDE SEQUENCE [LARGE SCALE GENOMIC DNA]</scope>
    <source>
        <strain evidence="1 2">II-B4</strain>
    </source>
</reference>
<name>A0A315E8M2_9BURK</name>